<feature type="coiled-coil region" evidence="1">
    <location>
        <begin position="244"/>
        <end position="271"/>
    </location>
</feature>
<feature type="coiled-coil region" evidence="1">
    <location>
        <begin position="475"/>
        <end position="579"/>
    </location>
</feature>
<evidence type="ECO:0000256" key="2">
    <source>
        <dbReference type="SAM" id="MobiDB-lite"/>
    </source>
</evidence>
<evidence type="ECO:0000313" key="4">
    <source>
        <dbReference type="RefSeq" id="XP_006869709.1"/>
    </source>
</evidence>
<feature type="coiled-coil region" evidence="1">
    <location>
        <begin position="820"/>
        <end position="868"/>
    </location>
</feature>
<dbReference type="GO" id="GO:0005576">
    <property type="term" value="C:extracellular region"/>
    <property type="evidence" value="ECO:0007669"/>
    <property type="project" value="GOC"/>
</dbReference>
<feature type="coiled-coil region" evidence="1">
    <location>
        <begin position="746"/>
        <end position="794"/>
    </location>
</feature>
<dbReference type="GO" id="GO:0001947">
    <property type="term" value="P:heart looping"/>
    <property type="evidence" value="ECO:0007669"/>
    <property type="project" value="TreeGrafter"/>
</dbReference>
<keyword evidence="1" id="KW-0175">Coiled coil</keyword>
<dbReference type="PANTHER" id="PTHR16275">
    <property type="entry name" value="COILED-COIL DOMAIN-CONTAINING PROTEIN 40"/>
    <property type="match status" value="1"/>
</dbReference>
<proteinExistence type="predicted"/>
<dbReference type="RefSeq" id="XP_006869709.1">
    <property type="nucleotide sequence ID" value="XM_006869647.1"/>
</dbReference>
<dbReference type="Proteomes" id="UP000504623">
    <property type="component" value="Unplaced"/>
</dbReference>
<protein>
    <submittedName>
        <fullName evidence="4">Coiled-coil domain-containing protein 40</fullName>
    </submittedName>
</protein>
<accession>A0A9B0TXQ6</accession>
<dbReference type="CTD" id="55036"/>
<dbReference type="InterPro" id="IPR037386">
    <property type="entry name" value="CCDC40"/>
</dbReference>
<dbReference type="Pfam" id="PF08647">
    <property type="entry name" value="BRE1"/>
    <property type="match status" value="1"/>
</dbReference>
<reference evidence="4" key="1">
    <citation type="submission" date="2025-08" db="UniProtKB">
        <authorList>
            <consortium name="RefSeq"/>
        </authorList>
    </citation>
    <scope>IDENTIFICATION</scope>
    <source>
        <tissue evidence="4">Spleen</tissue>
    </source>
</reference>
<feature type="compositionally biased region" description="Low complexity" evidence="2">
    <location>
        <begin position="29"/>
        <end position="42"/>
    </location>
</feature>
<feature type="coiled-coil region" evidence="1">
    <location>
        <begin position="953"/>
        <end position="984"/>
    </location>
</feature>
<dbReference type="GO" id="GO:0060287">
    <property type="term" value="P:epithelial cilium movement involved in determination of left/right asymmetry"/>
    <property type="evidence" value="ECO:0007669"/>
    <property type="project" value="TreeGrafter"/>
</dbReference>
<dbReference type="GO" id="GO:0035082">
    <property type="term" value="P:axoneme assembly"/>
    <property type="evidence" value="ECO:0007669"/>
    <property type="project" value="InterPro"/>
</dbReference>
<feature type="coiled-coil region" evidence="1">
    <location>
        <begin position="363"/>
        <end position="411"/>
    </location>
</feature>
<dbReference type="GO" id="GO:0005737">
    <property type="term" value="C:cytoplasm"/>
    <property type="evidence" value="ECO:0007669"/>
    <property type="project" value="TreeGrafter"/>
</dbReference>
<feature type="region of interest" description="Disordered" evidence="2">
    <location>
        <begin position="202"/>
        <end position="223"/>
    </location>
</feature>
<sequence>MTPINSYLLTLNVLPLKDNNGQENEEVGAAEGSEGETTTQGEAESDVEGYSNVDVQSYVEDKSSNVKISSVNISDTDVSPAELSGDEVDSEYPYEKILVKTSLDSYREPSSPSELGEEASEQNDQLSKLTKPEKEIQEHSFPQGVHHQFRLSQGSSIKSSDMDELVLSTEEPFIEAPELTEAHQSEAVQPPFLDHLQHLSTEEEEEALVDGGESEGSNEADEESQLVVLDPAHPLMARFQTALKSYLTRQIDKLKLELRELTAATKQTHAQRQEMGVNLYGVQQHLARLQMLLERSHDRYSLVACERRQVEEGLQGARCLYTRTHAAALEEHKRLAALQAEVESLALRLFYMQNVDQDMRGDIAIMKQVVKKAEMDRRQAEVEKQKQDLHVDQLTTQVHQLEENIALFEAKYLSQAEDTRILRKAVGEACMEIDTINMEKKHILQQWTTSLVGMKHRDEAHRTIQDALSECQHQVKSIDGELEAYKKSVMKEEEKNEKLASILNRVETEANLMQKLTTQCLAKQEALQSEFNTYRLTLQETEDALDKAHQEHTAILCELQAINQAIQNELDTRRKMEESILEKLQEHMTSNKMTKYFNQHIIKLQKEKTNLVTHLSKIDGEIAQTTLNITNTDCRLDMHQQVLVELDMEVKKVNVLIANSESEIARRTILIERKQGLINFFNKQLEQMVSELGGEEVGPLELEIKRLVKLIEEHNASVAQAQVSWLRLQQDIVKVTQEREAQLANLDLFKKEIHIMEQKKLRIENKITQEKREQKEIQRHMKDLDNDLKKLNMVMNNNRCSSEELQQVTMVTETEFVRSLKACERETMEMQERLNQIKEEKTSILNSLVEAEHQIMLWEKKLQLAKEMRASVDSETGQAEIRTMKAEIHRMKVRHGQLMKQQEKMVRDMEMAVAHRDTITTRAEGQSKMDKKTITRTDFHYKQIELRRKIRDIHKATEVCSQTMQELEEMQKSVSNSLMEKQETLSATQSDSDLLDADLERLVALKRQNLSEIVNLQTRLKHLQALKEGKYVPLYRSEQSLQAESKRLDSRLAIISAILDRVKDEYPQFQETLHKLRQTIAAKMEAPGSSSEATTGSRTL</sequence>
<name>A0A9B0TXQ6_CHRAS</name>
<gene>
    <name evidence="4" type="primary">CCDC40</name>
</gene>
<feature type="compositionally biased region" description="Polar residues" evidence="2">
    <location>
        <begin position="103"/>
        <end position="113"/>
    </location>
</feature>
<keyword evidence="3" id="KW-1185">Reference proteome</keyword>
<dbReference type="GeneID" id="102835729"/>
<dbReference type="GO" id="GO:0005929">
    <property type="term" value="C:cilium"/>
    <property type="evidence" value="ECO:0007669"/>
    <property type="project" value="TreeGrafter"/>
</dbReference>
<organism evidence="3 4">
    <name type="scientific">Chrysochloris asiatica</name>
    <name type="common">Cape golden mole</name>
    <dbReference type="NCBI Taxonomy" id="185453"/>
    <lineage>
        <taxon>Eukaryota</taxon>
        <taxon>Metazoa</taxon>
        <taxon>Chordata</taxon>
        <taxon>Craniata</taxon>
        <taxon>Vertebrata</taxon>
        <taxon>Euteleostomi</taxon>
        <taxon>Mammalia</taxon>
        <taxon>Eutheria</taxon>
        <taxon>Afrotheria</taxon>
        <taxon>Chrysochloridae</taxon>
        <taxon>Chrysochlorinae</taxon>
        <taxon>Chrysochloris</taxon>
    </lineage>
</organism>
<evidence type="ECO:0000313" key="3">
    <source>
        <dbReference type="Proteomes" id="UP000504623"/>
    </source>
</evidence>
<dbReference type="AlphaFoldDB" id="A0A9B0TXQ6"/>
<evidence type="ECO:0000256" key="1">
    <source>
        <dbReference type="SAM" id="Coils"/>
    </source>
</evidence>
<feature type="region of interest" description="Disordered" evidence="2">
    <location>
        <begin position="103"/>
        <end position="147"/>
    </location>
</feature>
<dbReference type="PANTHER" id="PTHR16275:SF8">
    <property type="entry name" value="COILED-COIL DOMAIN-CONTAINING PROTEIN 40"/>
    <property type="match status" value="1"/>
</dbReference>
<dbReference type="OrthoDB" id="188741at2759"/>
<feature type="region of interest" description="Disordered" evidence="2">
    <location>
        <begin position="18"/>
        <end position="51"/>
    </location>
</feature>